<reference evidence="11" key="1">
    <citation type="submission" date="2021-02" db="EMBL/GenBank/DDBJ databases">
        <authorList>
            <person name="Dougan E. K."/>
            <person name="Rhodes N."/>
            <person name="Thang M."/>
            <person name="Chan C."/>
        </authorList>
    </citation>
    <scope>NUCLEOTIDE SEQUENCE</scope>
</reference>
<evidence type="ECO:0000256" key="5">
    <source>
        <dbReference type="ARBA" id="ARBA00022832"/>
    </source>
</evidence>
<keyword evidence="12" id="KW-1185">Reference proteome</keyword>
<keyword evidence="2" id="KW-0444">Lipid biosynthesis</keyword>
<dbReference type="GO" id="GO:0006633">
    <property type="term" value="P:fatty acid biosynthetic process"/>
    <property type="evidence" value="ECO:0007669"/>
    <property type="project" value="UniProtKB-KW"/>
</dbReference>
<sequence length="246" mass="27260">MKHQAVSWAIACKGVQQLDIRMPPSVTFLVAETCLLASALIPLRWVRGSCPKIATKLARINNCGYACANLLFLPAAVAVLLPHLLHEETWSNGLPLSERIDVTLGIYFYSKAWEFLDIALVSLMGIQPNLHFMVHHVSTPCLAWLIWTFRSASGALFLQANVLMHIVLYAYFGGARSQLVLHFTRVCGHLQLTLGIIGSTLVLRNKLRVDLLDGSVLAEGGLLLLYLTYLALLRLELAEDRKTKAT</sequence>
<evidence type="ECO:0000256" key="8">
    <source>
        <dbReference type="ARBA" id="ARBA00023136"/>
    </source>
</evidence>
<evidence type="ECO:0000256" key="10">
    <source>
        <dbReference type="SAM" id="Phobius"/>
    </source>
</evidence>
<dbReference type="InterPro" id="IPR002076">
    <property type="entry name" value="ELO_fam"/>
</dbReference>
<evidence type="ECO:0000256" key="4">
    <source>
        <dbReference type="ARBA" id="ARBA00022692"/>
    </source>
</evidence>
<evidence type="ECO:0000256" key="7">
    <source>
        <dbReference type="ARBA" id="ARBA00023098"/>
    </source>
</evidence>
<evidence type="ECO:0000256" key="9">
    <source>
        <dbReference type="ARBA" id="ARBA00023160"/>
    </source>
</evidence>
<evidence type="ECO:0000256" key="3">
    <source>
        <dbReference type="ARBA" id="ARBA00022679"/>
    </source>
</evidence>
<evidence type="ECO:0000313" key="11">
    <source>
        <dbReference type="EMBL" id="CAE6973098.1"/>
    </source>
</evidence>
<keyword evidence="3" id="KW-0808">Transferase</keyword>
<feature type="transmembrane region" description="Helical" evidence="10">
    <location>
        <begin position="155"/>
        <end position="174"/>
    </location>
</feature>
<organism evidence="11 12">
    <name type="scientific">Symbiodinium natans</name>
    <dbReference type="NCBI Taxonomy" id="878477"/>
    <lineage>
        <taxon>Eukaryota</taxon>
        <taxon>Sar</taxon>
        <taxon>Alveolata</taxon>
        <taxon>Dinophyceae</taxon>
        <taxon>Suessiales</taxon>
        <taxon>Symbiodiniaceae</taxon>
        <taxon>Symbiodinium</taxon>
    </lineage>
</organism>
<proteinExistence type="predicted"/>
<evidence type="ECO:0000313" key="12">
    <source>
        <dbReference type="Proteomes" id="UP000604046"/>
    </source>
</evidence>
<dbReference type="EMBL" id="CAJNDS010000167">
    <property type="protein sequence ID" value="CAE6973098.1"/>
    <property type="molecule type" value="Genomic_DNA"/>
</dbReference>
<evidence type="ECO:0008006" key="13">
    <source>
        <dbReference type="Google" id="ProtNLM"/>
    </source>
</evidence>
<feature type="transmembrane region" description="Helical" evidence="10">
    <location>
        <begin position="216"/>
        <end position="235"/>
    </location>
</feature>
<dbReference type="Pfam" id="PF01151">
    <property type="entry name" value="ELO"/>
    <property type="match status" value="1"/>
</dbReference>
<keyword evidence="7" id="KW-0443">Lipid metabolism</keyword>
<accession>A0A812I4Y7</accession>
<keyword evidence="6 10" id="KW-1133">Transmembrane helix</keyword>
<dbReference type="GO" id="GO:0016020">
    <property type="term" value="C:membrane"/>
    <property type="evidence" value="ECO:0007669"/>
    <property type="project" value="UniProtKB-SubCell"/>
</dbReference>
<feature type="transmembrane region" description="Helical" evidence="10">
    <location>
        <begin position="67"/>
        <end position="86"/>
    </location>
</feature>
<keyword evidence="8 10" id="KW-0472">Membrane</keyword>
<evidence type="ECO:0000256" key="2">
    <source>
        <dbReference type="ARBA" id="ARBA00022516"/>
    </source>
</evidence>
<gene>
    <name evidence="11" type="ORF">SNAT2548_LOCUS2771</name>
</gene>
<comment type="subcellular location">
    <subcellularLocation>
        <location evidence="1">Membrane</location>
        <topology evidence="1">Multi-pass membrane protein</topology>
    </subcellularLocation>
</comment>
<comment type="caution">
    <text evidence="11">The sequence shown here is derived from an EMBL/GenBank/DDBJ whole genome shotgun (WGS) entry which is preliminary data.</text>
</comment>
<dbReference type="OrthoDB" id="434092at2759"/>
<evidence type="ECO:0000256" key="1">
    <source>
        <dbReference type="ARBA" id="ARBA00004141"/>
    </source>
</evidence>
<evidence type="ECO:0000256" key="6">
    <source>
        <dbReference type="ARBA" id="ARBA00022989"/>
    </source>
</evidence>
<dbReference type="AlphaFoldDB" id="A0A812I4Y7"/>
<feature type="transmembrane region" description="Helical" evidence="10">
    <location>
        <begin position="27"/>
        <end position="46"/>
    </location>
</feature>
<keyword evidence="4 10" id="KW-0812">Transmembrane</keyword>
<keyword evidence="5" id="KW-0276">Fatty acid metabolism</keyword>
<dbReference type="Proteomes" id="UP000604046">
    <property type="component" value="Unassembled WGS sequence"/>
</dbReference>
<protein>
    <recommendedName>
        <fullName evidence="13">Very-long-chain 3-oxoacyl-CoA synthase</fullName>
    </recommendedName>
</protein>
<keyword evidence="9" id="KW-0275">Fatty acid biosynthesis</keyword>
<feature type="transmembrane region" description="Helical" evidence="10">
    <location>
        <begin position="186"/>
        <end position="204"/>
    </location>
</feature>
<name>A0A812I4Y7_9DINO</name>
<dbReference type="GO" id="GO:0009922">
    <property type="term" value="F:fatty acid elongase activity"/>
    <property type="evidence" value="ECO:0007669"/>
    <property type="project" value="InterPro"/>
</dbReference>